<evidence type="ECO:0000256" key="5">
    <source>
        <dbReference type="ARBA" id="ARBA00022737"/>
    </source>
</evidence>
<proteinExistence type="inferred from homology"/>
<dbReference type="SUPFAM" id="SSF54631">
    <property type="entry name" value="CBS-domain pair"/>
    <property type="match status" value="1"/>
</dbReference>
<keyword evidence="3" id="KW-1003">Cell membrane</keyword>
<dbReference type="GO" id="GO:0005886">
    <property type="term" value="C:plasma membrane"/>
    <property type="evidence" value="ECO:0007669"/>
    <property type="project" value="UniProtKB-SubCell"/>
</dbReference>
<dbReference type="InterPro" id="IPR000644">
    <property type="entry name" value="CBS_dom"/>
</dbReference>
<dbReference type="AlphaFoldDB" id="A0A140DX74"/>
<evidence type="ECO:0000256" key="3">
    <source>
        <dbReference type="ARBA" id="ARBA00022475"/>
    </source>
</evidence>
<dbReference type="Pfam" id="PF00571">
    <property type="entry name" value="CBS"/>
    <property type="match status" value="2"/>
</dbReference>
<dbReference type="KEGG" id="fro:AALO17_21170"/>
<dbReference type="RefSeq" id="WP_067558683.1">
    <property type="nucleotide sequence ID" value="NZ_CAMTBT010000083.1"/>
</dbReference>
<keyword evidence="7 9" id="KW-0129">CBS domain</keyword>
<protein>
    <recommendedName>
        <fullName evidence="16">Hemolysin</fullName>
    </recommendedName>
</protein>
<evidence type="ECO:0000256" key="4">
    <source>
        <dbReference type="ARBA" id="ARBA00022692"/>
    </source>
</evidence>
<evidence type="ECO:0000256" key="9">
    <source>
        <dbReference type="PROSITE-ProRule" id="PRU00703"/>
    </source>
</evidence>
<feature type="domain" description="CBS" evidence="12">
    <location>
        <begin position="276"/>
        <end position="338"/>
    </location>
</feature>
<dbReference type="GO" id="GO:0050660">
    <property type="term" value="F:flavin adenine dinucleotide binding"/>
    <property type="evidence" value="ECO:0007669"/>
    <property type="project" value="InterPro"/>
</dbReference>
<evidence type="ECO:0000256" key="7">
    <source>
        <dbReference type="ARBA" id="ARBA00023122"/>
    </source>
</evidence>
<dbReference type="EMBL" id="CP011391">
    <property type="protein sequence ID" value="AMK55251.1"/>
    <property type="molecule type" value="Genomic_DNA"/>
</dbReference>
<evidence type="ECO:0000313" key="15">
    <source>
        <dbReference type="Proteomes" id="UP000069771"/>
    </source>
</evidence>
<dbReference type="InterPro" id="IPR044751">
    <property type="entry name" value="Ion_transp-like_CBS"/>
</dbReference>
<sequence>MWILILVQVVLIALNAVFACAEIAVLSVNERKMEKLSEEGNKSAGRIATFLKHPETFLSTIQVAITLSGFLGSAFAADNFAGSLTDWLTGLGVGLPRDVLSSISVIVITLILSYFTLIFGELVPKRLAMRKSESLSLSMSGFLQGISVVFRPLVWLLSVSTNAVLRLMGIDPNEEQEQAGEEEILLMVDSGRIAPQEKQLIANVFDFNDLTLRELCTHRVDVDFLEQDDSLEEWEKIIHETRHSLYPVRGEDEEILGVLDTKDFFRMKAPDRQMVMASLKPALFVPETVKADNALALMKQAHCKLAVVLDEYGGIEGVVTLQDLAEAIVGVMEADDDIPVVTGDFNRWQISGNVALSDLEDITGIRTGCDADTVTGLITEKTGHVLRPGDEVKLDEGRYTLRVETVKDHVLEQGELIRVHTDNPAVSA</sequence>
<comment type="similarity">
    <text evidence="2">Belongs to the UPF0053 family.</text>
</comment>
<dbReference type="Pfam" id="PF01595">
    <property type="entry name" value="CNNM"/>
    <property type="match status" value="1"/>
</dbReference>
<evidence type="ECO:0000256" key="10">
    <source>
        <dbReference type="PROSITE-ProRule" id="PRU01193"/>
    </source>
</evidence>
<evidence type="ECO:0000256" key="6">
    <source>
        <dbReference type="ARBA" id="ARBA00022989"/>
    </source>
</evidence>
<keyword evidence="4 10" id="KW-0812">Transmembrane</keyword>
<dbReference type="Pfam" id="PF03471">
    <property type="entry name" value="CorC_HlyC"/>
    <property type="match status" value="1"/>
</dbReference>
<dbReference type="SUPFAM" id="SSF56176">
    <property type="entry name" value="FAD-binding/transporter-associated domain-like"/>
    <property type="match status" value="1"/>
</dbReference>
<reference evidence="14 15" key="1">
    <citation type="journal article" date="2016" name="Gut Pathog.">
        <title>Whole genome sequencing of "Faecalibaculum rodentium" ALO17, isolated from C57BL/6J laboratory mouse feces.</title>
        <authorList>
            <person name="Lim S."/>
            <person name="Chang D.H."/>
            <person name="Ahn S."/>
            <person name="Kim B.C."/>
        </authorList>
    </citation>
    <scope>NUCLEOTIDE SEQUENCE [LARGE SCALE GENOMIC DNA]</scope>
    <source>
        <strain evidence="14 15">Alo17</strain>
    </source>
</reference>
<keyword evidence="8 10" id="KW-0472">Membrane</keyword>
<accession>A0A140DX74</accession>
<evidence type="ECO:0000256" key="8">
    <source>
        <dbReference type="ARBA" id="ARBA00023136"/>
    </source>
</evidence>
<dbReference type="InterPro" id="IPR051676">
    <property type="entry name" value="UPF0053_domain"/>
</dbReference>
<feature type="domain" description="CNNM transmembrane" evidence="13">
    <location>
        <begin position="1"/>
        <end position="197"/>
    </location>
</feature>
<dbReference type="STRING" id="1702221.AALO17_21170"/>
<dbReference type="InterPro" id="IPR036318">
    <property type="entry name" value="FAD-bd_PCMH-like_sf"/>
</dbReference>
<dbReference type="Proteomes" id="UP000069771">
    <property type="component" value="Chromosome"/>
</dbReference>
<name>A0A140DX74_9FIRM</name>
<dbReference type="PANTHER" id="PTHR43099">
    <property type="entry name" value="UPF0053 PROTEIN YRKA"/>
    <property type="match status" value="1"/>
</dbReference>
<dbReference type="PANTHER" id="PTHR43099:SF5">
    <property type="entry name" value="HLYC_CORC FAMILY TRANSPORTER"/>
    <property type="match status" value="1"/>
</dbReference>
<dbReference type="PROSITE" id="PS51846">
    <property type="entry name" value="CNNM"/>
    <property type="match status" value="1"/>
</dbReference>
<organism evidence="14 15">
    <name type="scientific">Faecalibaculum rodentium</name>
    <dbReference type="NCBI Taxonomy" id="1702221"/>
    <lineage>
        <taxon>Bacteria</taxon>
        <taxon>Bacillati</taxon>
        <taxon>Bacillota</taxon>
        <taxon>Erysipelotrichia</taxon>
        <taxon>Erysipelotrichales</taxon>
        <taxon>Erysipelotrichaceae</taxon>
        <taxon>Faecalibaculum</taxon>
    </lineage>
</organism>
<comment type="subcellular location">
    <subcellularLocation>
        <location evidence="1">Cell membrane</location>
        <topology evidence="1">Multi-pass membrane protein</topology>
    </subcellularLocation>
</comment>
<feature type="transmembrane region" description="Helical" evidence="11">
    <location>
        <begin position="135"/>
        <end position="157"/>
    </location>
</feature>
<dbReference type="InterPro" id="IPR005170">
    <property type="entry name" value="Transptr-assoc_dom"/>
</dbReference>
<evidence type="ECO:0000259" key="13">
    <source>
        <dbReference type="PROSITE" id="PS51846"/>
    </source>
</evidence>
<evidence type="ECO:0008006" key="16">
    <source>
        <dbReference type="Google" id="ProtNLM"/>
    </source>
</evidence>
<dbReference type="GeneID" id="78478703"/>
<feature type="transmembrane region" description="Helical" evidence="11">
    <location>
        <begin position="99"/>
        <end position="123"/>
    </location>
</feature>
<evidence type="ECO:0000256" key="2">
    <source>
        <dbReference type="ARBA" id="ARBA00006337"/>
    </source>
</evidence>
<keyword evidence="15" id="KW-1185">Reference proteome</keyword>
<keyword evidence="6 10" id="KW-1133">Transmembrane helix</keyword>
<evidence type="ECO:0000313" key="14">
    <source>
        <dbReference type="EMBL" id="AMK55251.1"/>
    </source>
</evidence>
<dbReference type="CDD" id="cd04590">
    <property type="entry name" value="CBS_pair_CorC_HlyC_assoc"/>
    <property type="match status" value="1"/>
</dbReference>
<dbReference type="InterPro" id="IPR002550">
    <property type="entry name" value="CNNM"/>
</dbReference>
<dbReference type="PATRIC" id="fig|1702221.3.peg.2057"/>
<dbReference type="InterPro" id="IPR046342">
    <property type="entry name" value="CBS_dom_sf"/>
</dbReference>
<evidence type="ECO:0000256" key="1">
    <source>
        <dbReference type="ARBA" id="ARBA00004651"/>
    </source>
</evidence>
<dbReference type="SMART" id="SM01091">
    <property type="entry name" value="CorC_HlyC"/>
    <property type="match status" value="1"/>
</dbReference>
<gene>
    <name evidence="14" type="ORF">AALO17_21170</name>
</gene>
<keyword evidence="5" id="KW-0677">Repeat</keyword>
<dbReference type="PROSITE" id="PS51371">
    <property type="entry name" value="CBS"/>
    <property type="match status" value="1"/>
</dbReference>
<evidence type="ECO:0000256" key="11">
    <source>
        <dbReference type="SAM" id="Phobius"/>
    </source>
</evidence>
<dbReference type="Gene3D" id="3.10.580.10">
    <property type="entry name" value="CBS-domain"/>
    <property type="match status" value="1"/>
</dbReference>
<dbReference type="Gene3D" id="3.30.465.10">
    <property type="match status" value="1"/>
</dbReference>
<dbReference type="InterPro" id="IPR016169">
    <property type="entry name" value="FAD-bd_PCMH_sub2"/>
</dbReference>
<evidence type="ECO:0000259" key="12">
    <source>
        <dbReference type="PROSITE" id="PS51371"/>
    </source>
</evidence>
<dbReference type="OrthoDB" id="9798188at2"/>